<dbReference type="Gene3D" id="3.40.50.1820">
    <property type="entry name" value="alpha/beta hydrolase"/>
    <property type="match status" value="1"/>
</dbReference>
<evidence type="ECO:0000259" key="3">
    <source>
        <dbReference type="Pfam" id="PF07859"/>
    </source>
</evidence>
<evidence type="ECO:0000313" key="4">
    <source>
        <dbReference type="EMBL" id="PRY44479.1"/>
    </source>
</evidence>
<evidence type="ECO:0000256" key="1">
    <source>
        <dbReference type="ARBA" id="ARBA00022801"/>
    </source>
</evidence>
<dbReference type="Pfam" id="PF07859">
    <property type="entry name" value="Abhydrolase_3"/>
    <property type="match status" value="1"/>
</dbReference>
<dbReference type="InterPro" id="IPR029058">
    <property type="entry name" value="AB_hydrolase_fold"/>
</dbReference>
<accession>A0A2T0TFQ7</accession>
<dbReference type="AlphaFoldDB" id="A0A2T0TFQ7"/>
<dbReference type="GO" id="GO:0016787">
    <property type="term" value="F:hydrolase activity"/>
    <property type="evidence" value="ECO:0007669"/>
    <property type="project" value="UniProtKB-KW"/>
</dbReference>
<feature type="domain" description="Alpha/beta hydrolase fold-3" evidence="3">
    <location>
        <begin position="68"/>
        <end position="222"/>
    </location>
</feature>
<feature type="compositionally biased region" description="Polar residues" evidence="2">
    <location>
        <begin position="207"/>
        <end position="218"/>
    </location>
</feature>
<keyword evidence="5" id="KW-1185">Reference proteome</keyword>
<feature type="compositionally biased region" description="Basic residues" evidence="2">
    <location>
        <begin position="239"/>
        <end position="269"/>
    </location>
</feature>
<dbReference type="InterPro" id="IPR050300">
    <property type="entry name" value="GDXG_lipolytic_enzyme"/>
</dbReference>
<dbReference type="PANTHER" id="PTHR48081">
    <property type="entry name" value="AB HYDROLASE SUPERFAMILY PROTEIN C4A8.06C"/>
    <property type="match status" value="1"/>
</dbReference>
<name>A0A2T0TFQ7_9PSEU</name>
<organism evidence="4 5">
    <name type="scientific">Umezawaea tangerina</name>
    <dbReference type="NCBI Taxonomy" id="84725"/>
    <lineage>
        <taxon>Bacteria</taxon>
        <taxon>Bacillati</taxon>
        <taxon>Actinomycetota</taxon>
        <taxon>Actinomycetes</taxon>
        <taxon>Pseudonocardiales</taxon>
        <taxon>Pseudonocardiaceae</taxon>
        <taxon>Umezawaea</taxon>
    </lineage>
</organism>
<feature type="compositionally biased region" description="Gly residues" evidence="2">
    <location>
        <begin position="287"/>
        <end position="296"/>
    </location>
</feature>
<protein>
    <submittedName>
        <fullName evidence="4">Acetyl esterase/lipase</fullName>
    </submittedName>
</protein>
<dbReference type="SUPFAM" id="SSF53474">
    <property type="entry name" value="alpha/beta-Hydrolases"/>
    <property type="match status" value="1"/>
</dbReference>
<dbReference type="EMBL" id="PVTF01000002">
    <property type="protein sequence ID" value="PRY44479.1"/>
    <property type="molecule type" value="Genomic_DNA"/>
</dbReference>
<dbReference type="InterPro" id="IPR013094">
    <property type="entry name" value="AB_hydrolase_3"/>
</dbReference>
<evidence type="ECO:0000256" key="2">
    <source>
        <dbReference type="SAM" id="MobiDB-lite"/>
    </source>
</evidence>
<dbReference type="PANTHER" id="PTHR48081:SF8">
    <property type="entry name" value="ALPHA_BETA HYDROLASE FOLD-3 DOMAIN-CONTAINING PROTEIN-RELATED"/>
    <property type="match status" value="1"/>
</dbReference>
<sequence>MSAFHPELALARFLPKFSMGPRATRLAQRVKPRTPATPDDMLIEDVVAPGVSVRVYRPKALEGTAPALLWLHGGGYLMGSPEQDEPSSIGFARDLGITVVAARYRFAPTHPAPAAVEDAYAALLWLVANADARGVDPSRIALGGASAGGGLAAGLALYAHDHDDVCPAFQLLVYPMLDDRTVLRTDHDTRHVRLWTPKSNRYAWTSYLATTPGSPTTSPLRRPRPPRRPHRPPPDLDRRRHPRPLPRRRPHLRLPPPVRRRPLRGRHRAGGVPRVRRDVPRDAGRAGVLGGAGDGTAQGVVLR</sequence>
<reference evidence="4 5" key="1">
    <citation type="submission" date="2018-03" db="EMBL/GenBank/DDBJ databases">
        <title>Genomic Encyclopedia of Archaeal and Bacterial Type Strains, Phase II (KMG-II): from individual species to whole genera.</title>
        <authorList>
            <person name="Goeker M."/>
        </authorList>
    </citation>
    <scope>NUCLEOTIDE SEQUENCE [LARGE SCALE GENOMIC DNA]</scope>
    <source>
        <strain evidence="4 5">DSM 44720</strain>
    </source>
</reference>
<feature type="region of interest" description="Disordered" evidence="2">
    <location>
        <begin position="207"/>
        <end position="303"/>
    </location>
</feature>
<feature type="compositionally biased region" description="Basic and acidic residues" evidence="2">
    <location>
        <begin position="275"/>
        <end position="284"/>
    </location>
</feature>
<evidence type="ECO:0000313" key="5">
    <source>
        <dbReference type="Proteomes" id="UP000239494"/>
    </source>
</evidence>
<keyword evidence="1" id="KW-0378">Hydrolase</keyword>
<dbReference type="Proteomes" id="UP000239494">
    <property type="component" value="Unassembled WGS sequence"/>
</dbReference>
<feature type="compositionally biased region" description="Basic residues" evidence="2">
    <location>
        <begin position="221"/>
        <end position="231"/>
    </location>
</feature>
<proteinExistence type="predicted"/>
<gene>
    <name evidence="4" type="ORF">CLV43_10244</name>
</gene>
<comment type="caution">
    <text evidence="4">The sequence shown here is derived from an EMBL/GenBank/DDBJ whole genome shotgun (WGS) entry which is preliminary data.</text>
</comment>